<feature type="domain" description="Isochorismatase-like" evidence="2">
    <location>
        <begin position="6"/>
        <end position="146"/>
    </location>
</feature>
<gene>
    <name evidence="3" type="ORF">ABQJ54_17200</name>
</gene>
<evidence type="ECO:0000313" key="4">
    <source>
        <dbReference type="Proteomes" id="UP001556220"/>
    </source>
</evidence>
<comment type="caution">
    <text evidence="3">The sequence shown here is derived from an EMBL/GenBank/DDBJ whole genome shotgun (WGS) entry which is preliminary data.</text>
</comment>
<keyword evidence="4" id="KW-1185">Reference proteome</keyword>
<name>A0ABV3QI34_9GAMM</name>
<dbReference type="EMBL" id="JBFOHK010000005">
    <property type="protein sequence ID" value="MEW9573493.1"/>
    <property type="molecule type" value="Genomic_DNA"/>
</dbReference>
<proteinExistence type="predicted"/>
<dbReference type="RefSeq" id="WP_367855547.1">
    <property type="nucleotide sequence ID" value="NZ_JBFOHK010000005.1"/>
</dbReference>
<dbReference type="Gene3D" id="3.40.50.850">
    <property type="entry name" value="Isochorismatase-like"/>
    <property type="match status" value="1"/>
</dbReference>
<organism evidence="3 4">
    <name type="scientific">Rhodanobacter lycopersici</name>
    <dbReference type="NCBI Taxonomy" id="3162487"/>
    <lineage>
        <taxon>Bacteria</taxon>
        <taxon>Pseudomonadati</taxon>
        <taxon>Pseudomonadota</taxon>
        <taxon>Gammaproteobacteria</taxon>
        <taxon>Lysobacterales</taxon>
        <taxon>Rhodanobacteraceae</taxon>
        <taxon>Rhodanobacter</taxon>
    </lineage>
</organism>
<evidence type="ECO:0000313" key="3">
    <source>
        <dbReference type="EMBL" id="MEW9573493.1"/>
    </source>
</evidence>
<dbReference type="Proteomes" id="UP001556220">
    <property type="component" value="Unassembled WGS sequence"/>
</dbReference>
<dbReference type="Pfam" id="PF00857">
    <property type="entry name" value="Isochorismatase"/>
    <property type="match status" value="1"/>
</dbReference>
<reference evidence="3 4" key="1">
    <citation type="submission" date="2024-06" db="EMBL/GenBank/DDBJ databases">
        <authorList>
            <person name="Woo H."/>
        </authorList>
    </citation>
    <scope>NUCLEOTIDE SEQUENCE [LARGE SCALE GENOMIC DNA]</scope>
    <source>
        <strain evidence="3 4">Si-c</strain>
    </source>
</reference>
<evidence type="ECO:0000256" key="1">
    <source>
        <dbReference type="ARBA" id="ARBA00022801"/>
    </source>
</evidence>
<dbReference type="InterPro" id="IPR036380">
    <property type="entry name" value="Isochorismatase-like_sf"/>
</dbReference>
<dbReference type="SUPFAM" id="SSF52499">
    <property type="entry name" value="Isochorismatase-like hydrolases"/>
    <property type="match status" value="1"/>
</dbReference>
<sequence length="179" mass="18594">MTHSATAVLIIDLQPGVLEGCFDVAGVVARAGALVTRARHQGVPVVWVQHEEAEMPHGSAAWQLMPGLVPAPGEAMIRKTCCDAFVGTSLHDVLDGLDAKRLVIAGAQSDYCIRATVQRAVTEGYSIVLASDAHTTADASFGDVAISGEQIVAHTNRSIGGLACPGVTVELATHDAVVF</sequence>
<accession>A0ABV3QI34</accession>
<protein>
    <submittedName>
        <fullName evidence="3">Isochorismatase family protein</fullName>
    </submittedName>
</protein>
<dbReference type="PANTHER" id="PTHR43540">
    <property type="entry name" value="PEROXYUREIDOACRYLATE/UREIDOACRYLATE AMIDOHYDROLASE-RELATED"/>
    <property type="match status" value="1"/>
</dbReference>
<dbReference type="InterPro" id="IPR050272">
    <property type="entry name" value="Isochorismatase-like_hydrls"/>
</dbReference>
<evidence type="ECO:0000259" key="2">
    <source>
        <dbReference type="Pfam" id="PF00857"/>
    </source>
</evidence>
<dbReference type="InterPro" id="IPR000868">
    <property type="entry name" value="Isochorismatase-like_dom"/>
</dbReference>
<keyword evidence="1" id="KW-0378">Hydrolase</keyword>